<dbReference type="Proteomes" id="UP001271007">
    <property type="component" value="Unassembled WGS sequence"/>
</dbReference>
<organism evidence="5 6">
    <name type="scientific">Extremus antarcticus</name>
    <dbReference type="NCBI Taxonomy" id="702011"/>
    <lineage>
        <taxon>Eukaryota</taxon>
        <taxon>Fungi</taxon>
        <taxon>Dikarya</taxon>
        <taxon>Ascomycota</taxon>
        <taxon>Pezizomycotina</taxon>
        <taxon>Dothideomycetes</taxon>
        <taxon>Dothideomycetidae</taxon>
        <taxon>Mycosphaerellales</taxon>
        <taxon>Extremaceae</taxon>
        <taxon>Extremus</taxon>
    </lineage>
</organism>
<evidence type="ECO:0000256" key="2">
    <source>
        <dbReference type="ARBA" id="ARBA00022679"/>
    </source>
</evidence>
<feature type="binding site" evidence="3">
    <location>
        <position position="303"/>
    </location>
    <ligand>
        <name>dimethylallyl diphosphate</name>
        <dbReference type="ChEBI" id="CHEBI:57623"/>
    </ligand>
</feature>
<proteinExistence type="inferred from homology"/>
<comment type="similarity">
    <text evidence="1">Belongs to the tryptophan dimethylallyltransferase family.</text>
</comment>
<dbReference type="InterPro" id="IPR033964">
    <property type="entry name" value="ABBA"/>
</dbReference>
<feature type="binding site" evidence="3">
    <location>
        <position position="232"/>
    </location>
    <ligand>
        <name>dimethylallyl diphosphate</name>
        <dbReference type="ChEBI" id="CHEBI:57623"/>
    </ligand>
</feature>
<evidence type="ECO:0000313" key="5">
    <source>
        <dbReference type="EMBL" id="KAK3056834.1"/>
    </source>
</evidence>
<comment type="caution">
    <text evidence="5">The sequence shown here is derived from an EMBL/GenBank/DDBJ whole genome shotgun (WGS) entry which is preliminary data.</text>
</comment>
<feature type="compositionally biased region" description="Polar residues" evidence="4">
    <location>
        <begin position="24"/>
        <end position="36"/>
    </location>
</feature>
<feature type="binding site" evidence="3">
    <location>
        <position position="144"/>
    </location>
    <ligand>
        <name>dimethylallyl diphosphate</name>
        <dbReference type="ChEBI" id="CHEBI:57623"/>
    </ligand>
</feature>
<dbReference type="PANTHER" id="PTHR40627:SF4">
    <property type="entry name" value="PRENYLTRANSFERASE ASQH1-RELATED"/>
    <property type="match status" value="1"/>
</dbReference>
<reference evidence="5" key="1">
    <citation type="submission" date="2023-04" db="EMBL/GenBank/DDBJ databases">
        <title>Black Yeasts Isolated from many extreme environments.</title>
        <authorList>
            <person name="Coleine C."/>
            <person name="Stajich J.E."/>
            <person name="Selbmann L."/>
        </authorList>
    </citation>
    <scope>NUCLEOTIDE SEQUENCE</scope>
    <source>
        <strain evidence="5">CCFEE 5312</strain>
    </source>
</reference>
<dbReference type="GO" id="GO:0009820">
    <property type="term" value="P:alkaloid metabolic process"/>
    <property type="evidence" value="ECO:0007669"/>
    <property type="project" value="InterPro"/>
</dbReference>
<dbReference type="GO" id="GO:0016765">
    <property type="term" value="F:transferase activity, transferring alkyl or aryl (other than methyl) groups"/>
    <property type="evidence" value="ECO:0007669"/>
    <property type="project" value="InterPro"/>
</dbReference>
<dbReference type="EMBL" id="JAWDJX010000005">
    <property type="protein sequence ID" value="KAK3056834.1"/>
    <property type="molecule type" value="Genomic_DNA"/>
</dbReference>
<keyword evidence="6" id="KW-1185">Reference proteome</keyword>
<feature type="region of interest" description="Disordered" evidence="4">
    <location>
        <begin position="19"/>
        <end position="41"/>
    </location>
</feature>
<dbReference type="InterPro" id="IPR017795">
    <property type="entry name" value="ABBA_NscD-like"/>
</dbReference>
<evidence type="ECO:0000256" key="3">
    <source>
        <dbReference type="PIRSR" id="PIRSR000509-1"/>
    </source>
</evidence>
<accession>A0AAJ0GG27</accession>
<feature type="binding site" evidence="3">
    <location>
        <position position="234"/>
    </location>
    <ligand>
        <name>L-tryptophan</name>
        <dbReference type="ChEBI" id="CHEBI:57912"/>
    </ligand>
</feature>
<feature type="binding site" evidence="3">
    <location>
        <position position="301"/>
    </location>
    <ligand>
        <name>dimethylallyl diphosphate</name>
        <dbReference type="ChEBI" id="CHEBI:57623"/>
    </ligand>
</feature>
<dbReference type="PIRSF" id="PIRSF000509">
    <property type="entry name" value="Trp_DMAT"/>
    <property type="match status" value="1"/>
</dbReference>
<dbReference type="AlphaFoldDB" id="A0AAJ0GG27"/>
<feature type="binding site" evidence="3">
    <location>
        <position position="378"/>
    </location>
    <ligand>
        <name>dimethylallyl diphosphate</name>
        <dbReference type="ChEBI" id="CHEBI:57623"/>
    </ligand>
</feature>
<evidence type="ECO:0000313" key="6">
    <source>
        <dbReference type="Proteomes" id="UP001271007"/>
    </source>
</evidence>
<dbReference type="Pfam" id="PF11991">
    <property type="entry name" value="Trp_DMAT"/>
    <property type="match status" value="1"/>
</dbReference>
<keyword evidence="2" id="KW-0808">Transferase</keyword>
<feature type="binding site" evidence="3">
    <location>
        <position position="299"/>
    </location>
    <ligand>
        <name>dimethylallyl diphosphate</name>
        <dbReference type="ChEBI" id="CHEBI:57623"/>
    </ligand>
</feature>
<sequence>MTAAVHAVHESFAATPMLQERQQDTSFRTNGTSSSSKGDEVEVRTVTLGPWATLNQTLQFRSADAQFWWNTTGRTYAKLLHYAGYTSAEQYRELTFYALFAAPELGLAPDAAGRVQGWRSPGTPDGTPIDFSWEWSTDGRATVRYAFEPIGRHAGTPSDPLNRQATDRWVSRLSEQDMIPGLDLEWYRHFTQQVLPPDDMDRSDQFIEETTPKAGTVVALDIEKTGPVLKMYIYPGLKARELGISTLQMVQQAIRNLPRVQYEALNAEPVLDWLEEATVKYDCEMGLFGIDCLVPEDARLKLYARAPHVSMEYLMDVLTLGGRAPLDESTDAIADLQDFWNLFLADAPAVLPADAPGRASPGFYYTLGCGKALSPKIYLLASYGCKSDSDVLAKLRTFFSTRRSDGMIDRYEKALREIL</sequence>
<feature type="binding site" evidence="3">
    <location>
        <position position="230"/>
    </location>
    <ligand>
        <name>dimethylallyl diphosphate</name>
        <dbReference type="ChEBI" id="CHEBI:57623"/>
    </ligand>
</feature>
<dbReference type="InterPro" id="IPR012148">
    <property type="entry name" value="ABBA_DMATS-like"/>
</dbReference>
<evidence type="ECO:0000256" key="4">
    <source>
        <dbReference type="SAM" id="MobiDB-lite"/>
    </source>
</evidence>
<protein>
    <submittedName>
        <fullName evidence="5">Uncharacterized protein</fullName>
    </submittedName>
</protein>
<dbReference type="CDD" id="cd13929">
    <property type="entry name" value="PT-DMATS_CymD"/>
    <property type="match status" value="1"/>
</dbReference>
<evidence type="ECO:0000256" key="1">
    <source>
        <dbReference type="ARBA" id="ARBA00010209"/>
    </source>
</evidence>
<dbReference type="NCBIfam" id="TIGR03429">
    <property type="entry name" value="arom_pren_DMATS"/>
    <property type="match status" value="1"/>
</dbReference>
<dbReference type="SFLD" id="SFLDS00036">
    <property type="entry name" value="Aromatic_Prenyltransferase"/>
    <property type="match status" value="1"/>
</dbReference>
<name>A0AAJ0GG27_9PEZI</name>
<dbReference type="PANTHER" id="PTHR40627">
    <property type="entry name" value="INDOLE PRENYLTRANSFERASE TDIB-RELATED"/>
    <property type="match status" value="1"/>
</dbReference>
<gene>
    <name evidence="5" type="ORF">LTR09_002627</name>
</gene>